<evidence type="ECO:0008006" key="4">
    <source>
        <dbReference type="Google" id="ProtNLM"/>
    </source>
</evidence>
<evidence type="ECO:0000313" key="3">
    <source>
        <dbReference type="Proteomes" id="UP001642520"/>
    </source>
</evidence>
<feature type="compositionally biased region" description="Basic and acidic residues" evidence="1">
    <location>
        <begin position="114"/>
        <end position="123"/>
    </location>
</feature>
<dbReference type="EMBL" id="CAXAJV020001300">
    <property type="protein sequence ID" value="CAL7950697.1"/>
    <property type="molecule type" value="Genomic_DNA"/>
</dbReference>
<evidence type="ECO:0000256" key="1">
    <source>
        <dbReference type="SAM" id="MobiDB-lite"/>
    </source>
</evidence>
<organism evidence="2 3">
    <name type="scientific">Xylocopa violacea</name>
    <name type="common">Violet carpenter bee</name>
    <name type="synonym">Apis violacea</name>
    <dbReference type="NCBI Taxonomy" id="135666"/>
    <lineage>
        <taxon>Eukaryota</taxon>
        <taxon>Metazoa</taxon>
        <taxon>Ecdysozoa</taxon>
        <taxon>Arthropoda</taxon>
        <taxon>Hexapoda</taxon>
        <taxon>Insecta</taxon>
        <taxon>Pterygota</taxon>
        <taxon>Neoptera</taxon>
        <taxon>Endopterygota</taxon>
        <taxon>Hymenoptera</taxon>
        <taxon>Apocrita</taxon>
        <taxon>Aculeata</taxon>
        <taxon>Apoidea</taxon>
        <taxon>Anthophila</taxon>
        <taxon>Apidae</taxon>
        <taxon>Xylocopa</taxon>
        <taxon>Xylocopa</taxon>
    </lineage>
</organism>
<comment type="caution">
    <text evidence="2">The sequence shown here is derived from an EMBL/GenBank/DDBJ whole genome shotgun (WGS) entry which is preliminary data.</text>
</comment>
<protein>
    <recommendedName>
        <fullName evidence="4">Ribosomal protein S14</fullName>
    </recommendedName>
</protein>
<gene>
    <name evidence="2" type="ORF">XYLVIOL_LOCUS10123</name>
</gene>
<accession>A0ABP1PBU5</accession>
<proteinExistence type="predicted"/>
<keyword evidence="3" id="KW-1185">Reference proteome</keyword>
<evidence type="ECO:0000313" key="2">
    <source>
        <dbReference type="EMBL" id="CAL7950697.1"/>
    </source>
</evidence>
<dbReference type="Proteomes" id="UP001642520">
    <property type="component" value="Unassembled WGS sequence"/>
</dbReference>
<name>A0ABP1PBU5_XYLVO</name>
<sequence>MESGALNRPIFPLSHPDISVTLIFSSHPCGQGKVFDRPREERPGSIATTYFSDELSTADYRSILDRRGSCIRVGRVEGRQRIGNMQPGIREAAARATLASLESEPGGGPVGEPTRARARDRSRIRDHHRLGSFRERKLLENVGMLRDDQKRG</sequence>
<feature type="region of interest" description="Disordered" evidence="1">
    <location>
        <begin position="100"/>
        <end position="130"/>
    </location>
</feature>
<reference evidence="2 3" key="1">
    <citation type="submission" date="2024-08" db="EMBL/GenBank/DDBJ databases">
        <authorList>
            <person name="Will J Nash"/>
            <person name="Angela Man"/>
            <person name="Seanna McTaggart"/>
            <person name="Kendall Baker"/>
            <person name="Tom Barker"/>
            <person name="Leah Catchpole"/>
            <person name="Alex Durrant"/>
            <person name="Karim Gharbi"/>
            <person name="Naomi Irish"/>
            <person name="Gemy Kaithakottil"/>
            <person name="Debby Ku"/>
            <person name="Aaliyah Providence"/>
            <person name="Felix Shaw"/>
            <person name="David Swarbreck"/>
            <person name="Chris Watkins"/>
            <person name="Ann M. McCartney"/>
            <person name="Giulio Formenti"/>
            <person name="Alice Mouton"/>
            <person name="Noel Vella"/>
            <person name="Bjorn M von Reumont"/>
            <person name="Adriana Vella"/>
            <person name="Wilfried Haerty"/>
        </authorList>
    </citation>
    <scope>NUCLEOTIDE SEQUENCE [LARGE SCALE GENOMIC DNA]</scope>
</reference>